<comment type="caution">
    <text evidence="2">The sequence shown here is derived from an EMBL/GenBank/DDBJ whole genome shotgun (WGS) entry which is preliminary data.</text>
</comment>
<keyword evidence="1" id="KW-0812">Transmembrane</keyword>
<sequence>MRWVAGVAWRAAAAGSAWVRAAVAWVRWTVARRVAGLGLAAGWLVSLACAVVWE</sequence>
<evidence type="ECO:0000256" key="1">
    <source>
        <dbReference type="SAM" id="Phobius"/>
    </source>
</evidence>
<accession>A0ABQ5R2E8</accession>
<gene>
    <name evidence="2" type="ORF">Pa4123_60070</name>
</gene>
<evidence type="ECO:0000313" key="3">
    <source>
        <dbReference type="Proteomes" id="UP001144280"/>
    </source>
</evidence>
<organism evidence="2 3">
    <name type="scientific">Phytohabitans aurantiacus</name>
    <dbReference type="NCBI Taxonomy" id="3016789"/>
    <lineage>
        <taxon>Bacteria</taxon>
        <taxon>Bacillati</taxon>
        <taxon>Actinomycetota</taxon>
        <taxon>Actinomycetes</taxon>
        <taxon>Micromonosporales</taxon>
        <taxon>Micromonosporaceae</taxon>
    </lineage>
</organism>
<feature type="transmembrane region" description="Helical" evidence="1">
    <location>
        <begin position="31"/>
        <end position="53"/>
    </location>
</feature>
<reference evidence="2" key="1">
    <citation type="submission" date="2022-12" db="EMBL/GenBank/DDBJ databases">
        <title>New Phytohabitans aurantiacus sp. RD004123 nov., an actinomycete isolated from soil.</title>
        <authorList>
            <person name="Triningsih D.W."/>
            <person name="Harunari E."/>
            <person name="Igarashi Y."/>
        </authorList>
    </citation>
    <scope>NUCLEOTIDE SEQUENCE</scope>
    <source>
        <strain evidence="2">RD004123</strain>
    </source>
</reference>
<keyword evidence="3" id="KW-1185">Reference proteome</keyword>
<keyword evidence="1" id="KW-1133">Transmembrane helix</keyword>
<dbReference type="EMBL" id="BSDI01000035">
    <property type="protein sequence ID" value="GLI00731.1"/>
    <property type="molecule type" value="Genomic_DNA"/>
</dbReference>
<name>A0ABQ5R2E8_9ACTN</name>
<dbReference type="Proteomes" id="UP001144280">
    <property type="component" value="Unassembled WGS sequence"/>
</dbReference>
<protein>
    <submittedName>
        <fullName evidence="2">Uncharacterized protein</fullName>
    </submittedName>
</protein>
<keyword evidence="1" id="KW-0472">Membrane</keyword>
<evidence type="ECO:0000313" key="2">
    <source>
        <dbReference type="EMBL" id="GLI00731.1"/>
    </source>
</evidence>
<proteinExistence type="predicted"/>